<keyword evidence="2" id="KW-1185">Reference proteome</keyword>
<evidence type="ECO:0000313" key="2">
    <source>
        <dbReference type="Proteomes" id="UP000011058"/>
    </source>
</evidence>
<protein>
    <recommendedName>
        <fullName evidence="3">LTXXQ motif family protein</fullName>
    </recommendedName>
</protein>
<gene>
    <name evidence="1" type="ORF">FAES_5007</name>
</gene>
<reference evidence="1 2" key="1">
    <citation type="journal article" date="2012" name="J. Bacteriol.">
        <title>Genome Sequence of Fibrella aestuarina BUZ 2T, a Filamentous Marine Bacterium.</title>
        <authorList>
            <person name="Filippini M."/>
            <person name="Qi W."/>
            <person name="Blom J."/>
            <person name="Goesmann A."/>
            <person name="Smits T.H."/>
            <person name="Bagheri H.C."/>
        </authorList>
    </citation>
    <scope>NUCLEOTIDE SEQUENCE [LARGE SCALE GENOMIC DNA]</scope>
    <source>
        <strain evidence="2">BUZ 2T</strain>
    </source>
</reference>
<evidence type="ECO:0000313" key="1">
    <source>
        <dbReference type="EMBL" id="CCH03006.1"/>
    </source>
</evidence>
<dbReference type="Gene3D" id="1.20.120.1490">
    <property type="match status" value="1"/>
</dbReference>
<dbReference type="STRING" id="1166018.FAES_5007"/>
<dbReference type="PATRIC" id="fig|1166018.3.peg.1982"/>
<dbReference type="AlphaFoldDB" id="I0KFV3"/>
<evidence type="ECO:0008006" key="3">
    <source>
        <dbReference type="Google" id="ProtNLM"/>
    </source>
</evidence>
<dbReference type="eggNOG" id="ENOG50331PZ">
    <property type="taxonomic scope" value="Bacteria"/>
</dbReference>
<organism evidence="1 2">
    <name type="scientific">Fibrella aestuarina BUZ 2</name>
    <dbReference type="NCBI Taxonomy" id="1166018"/>
    <lineage>
        <taxon>Bacteria</taxon>
        <taxon>Pseudomonadati</taxon>
        <taxon>Bacteroidota</taxon>
        <taxon>Cytophagia</taxon>
        <taxon>Cytophagales</taxon>
        <taxon>Spirosomataceae</taxon>
        <taxon>Fibrella</taxon>
    </lineage>
</organism>
<accession>I0KFV3</accession>
<name>I0KFV3_9BACT</name>
<dbReference type="EMBL" id="HE796683">
    <property type="protein sequence ID" value="CCH03006.1"/>
    <property type="molecule type" value="Genomic_DNA"/>
</dbReference>
<dbReference type="HOGENOM" id="CLU_112450_0_1_10"/>
<sequence length="157" mass="18002">MSNDNRESNDYIATMRQLFLAILLLTTLSLTHAEAQNGSQKIESAKIGYITNRLNLTTEQAPQFWAVYSDYNGKKKELNRKIRQLTGENTKQGVIDDKAALSNLKEINAARQSLGELDDQYMSRFLKVITPQQLQELYKAERNFNRMLLEKLNSGQD</sequence>
<proteinExistence type="predicted"/>
<dbReference type="Proteomes" id="UP000011058">
    <property type="component" value="Chromosome"/>
</dbReference>
<dbReference type="KEGG" id="fae:FAES_5007"/>